<feature type="non-terminal residue" evidence="1">
    <location>
        <position position="53"/>
    </location>
</feature>
<gene>
    <name evidence="1" type="ORF">SPELUC_LOCUS7244</name>
</gene>
<evidence type="ECO:0000313" key="1">
    <source>
        <dbReference type="EMBL" id="CAG8604131.1"/>
    </source>
</evidence>
<comment type="caution">
    <text evidence="1">The sequence shown here is derived from an EMBL/GenBank/DDBJ whole genome shotgun (WGS) entry which is preliminary data.</text>
</comment>
<name>A0ACA9MPJ5_9GLOM</name>
<sequence length="53" mass="5964">MEASIQDTTTIVSNLAIISTQNSITKDIIDHISSQQIEQNEFDLLFAQAIFYC</sequence>
<protein>
    <submittedName>
        <fullName evidence="1">10448_t:CDS:1</fullName>
    </submittedName>
</protein>
<organism evidence="1 2">
    <name type="scientific">Cetraspora pellucida</name>
    <dbReference type="NCBI Taxonomy" id="1433469"/>
    <lineage>
        <taxon>Eukaryota</taxon>
        <taxon>Fungi</taxon>
        <taxon>Fungi incertae sedis</taxon>
        <taxon>Mucoromycota</taxon>
        <taxon>Glomeromycotina</taxon>
        <taxon>Glomeromycetes</taxon>
        <taxon>Diversisporales</taxon>
        <taxon>Gigasporaceae</taxon>
        <taxon>Cetraspora</taxon>
    </lineage>
</organism>
<keyword evidence="2" id="KW-1185">Reference proteome</keyword>
<accession>A0ACA9MPJ5</accession>
<evidence type="ECO:0000313" key="2">
    <source>
        <dbReference type="Proteomes" id="UP000789366"/>
    </source>
</evidence>
<dbReference type="EMBL" id="CAJVPW010009337">
    <property type="protein sequence ID" value="CAG8604131.1"/>
    <property type="molecule type" value="Genomic_DNA"/>
</dbReference>
<proteinExistence type="predicted"/>
<reference evidence="1" key="1">
    <citation type="submission" date="2021-06" db="EMBL/GenBank/DDBJ databases">
        <authorList>
            <person name="Kallberg Y."/>
            <person name="Tangrot J."/>
            <person name="Rosling A."/>
        </authorList>
    </citation>
    <scope>NUCLEOTIDE SEQUENCE</scope>
    <source>
        <strain evidence="1">28 12/20/2015</strain>
    </source>
</reference>
<dbReference type="Proteomes" id="UP000789366">
    <property type="component" value="Unassembled WGS sequence"/>
</dbReference>